<evidence type="ECO:0000313" key="2">
    <source>
        <dbReference type="EMBL" id="EER13311.1"/>
    </source>
</evidence>
<evidence type="ECO:0000313" key="3">
    <source>
        <dbReference type="Proteomes" id="UP000007800"/>
    </source>
</evidence>
<sequence length="275" mass="30558">MTMDMSSPRNGSGSDASSSTEDGPTPLVGYTVKPRKDHLLQRRYFPSKIGGSPAWLDPELLPAGDLTCDNCDQPLTFLAQVYSPGENDAAFHRTIYVFACRSCPGSFRALRSQLPWNNVYYAPIPASEDDTTVDDDLVTSRSCSLCGLPRDVAECDGQGVHVACRRALESRWKLQIDEFGLSIEECDEEMTDSEGDVSESDLVGDESHLLEEYQRKDDMMDDSEVEAFEELCPEIDADDEAHKDFEMLAKANPGHVIYYCRGGEPMWLTSMGKQP</sequence>
<gene>
    <name evidence="2" type="ORF">Pmar_PMAR026642</name>
</gene>
<keyword evidence="3" id="KW-1185">Reference proteome</keyword>
<reference evidence="2 3" key="1">
    <citation type="submission" date="2008-07" db="EMBL/GenBank/DDBJ databases">
        <authorList>
            <person name="El-Sayed N."/>
            <person name="Caler E."/>
            <person name="Inman J."/>
            <person name="Amedeo P."/>
            <person name="Hass B."/>
            <person name="Wortman J."/>
        </authorList>
    </citation>
    <scope>NUCLEOTIDE SEQUENCE [LARGE SCALE GENOMIC DNA]</scope>
    <source>
        <strain evidence="3">ATCC 50983 / TXsc</strain>
    </source>
</reference>
<feature type="region of interest" description="Disordered" evidence="1">
    <location>
        <begin position="1"/>
        <end position="29"/>
    </location>
</feature>
<accession>C5KQD2</accession>
<feature type="non-terminal residue" evidence="2">
    <location>
        <position position="275"/>
    </location>
</feature>
<dbReference type="InParanoid" id="C5KQD2"/>
<organism evidence="3">
    <name type="scientific">Perkinsus marinus (strain ATCC 50983 / TXsc)</name>
    <dbReference type="NCBI Taxonomy" id="423536"/>
    <lineage>
        <taxon>Eukaryota</taxon>
        <taxon>Sar</taxon>
        <taxon>Alveolata</taxon>
        <taxon>Perkinsozoa</taxon>
        <taxon>Perkinsea</taxon>
        <taxon>Perkinsida</taxon>
        <taxon>Perkinsidae</taxon>
        <taxon>Perkinsus</taxon>
    </lineage>
</organism>
<feature type="compositionally biased region" description="Polar residues" evidence="1">
    <location>
        <begin position="1"/>
        <end position="22"/>
    </location>
</feature>
<dbReference type="AlphaFoldDB" id="C5KQD2"/>
<dbReference type="PANTHER" id="PTHR12298:SF4">
    <property type="entry name" value="PROGRAMMED CELL DEATH PROTEIN 2"/>
    <property type="match status" value="1"/>
</dbReference>
<dbReference type="PANTHER" id="PTHR12298">
    <property type="entry name" value="PCDC2 PROGRAMMED CELL DEATH PROTEIN 2 -RELATED"/>
    <property type="match status" value="1"/>
</dbReference>
<evidence type="ECO:0000256" key="1">
    <source>
        <dbReference type="SAM" id="MobiDB-lite"/>
    </source>
</evidence>
<dbReference type="EMBL" id="GG675323">
    <property type="protein sequence ID" value="EER13311.1"/>
    <property type="molecule type" value="Genomic_DNA"/>
</dbReference>
<proteinExistence type="predicted"/>
<dbReference type="OrthoDB" id="443682at2759"/>
<dbReference type="GeneID" id="9041325"/>
<protein>
    <submittedName>
        <fullName evidence="2">Apoptosis regulatory protein, putative</fullName>
    </submittedName>
</protein>
<dbReference type="Proteomes" id="UP000007800">
    <property type="component" value="Unassembled WGS sequence"/>
</dbReference>
<dbReference type="RefSeq" id="XP_002781516.1">
    <property type="nucleotide sequence ID" value="XM_002781470.1"/>
</dbReference>
<name>C5KQD2_PERM5</name>